<feature type="binding site" evidence="7">
    <location>
        <position position="504"/>
    </location>
    <ligand>
        <name>Ca(2+)</name>
        <dbReference type="ChEBI" id="CHEBI:29108"/>
    </ligand>
</feature>
<feature type="active site" description="Charge relay system" evidence="7">
    <location>
        <position position="253"/>
    </location>
</feature>
<dbReference type="OrthoDB" id="9002785at2"/>
<evidence type="ECO:0000313" key="11">
    <source>
        <dbReference type="Proteomes" id="UP000283709"/>
    </source>
</evidence>
<evidence type="ECO:0000256" key="6">
    <source>
        <dbReference type="ARBA" id="ARBA00023145"/>
    </source>
</evidence>
<protein>
    <submittedName>
        <fullName evidence="10">Peptidase S53</fullName>
    </submittedName>
</protein>
<evidence type="ECO:0000259" key="9">
    <source>
        <dbReference type="PROSITE" id="PS51695"/>
    </source>
</evidence>
<proteinExistence type="predicted"/>
<reference evidence="10 11" key="1">
    <citation type="submission" date="2016-07" db="EMBL/GenBank/DDBJ databases">
        <title>Genome analysis of Burkholderia fungorum ES3-20.</title>
        <authorList>
            <person name="Xu D."/>
            <person name="Yao R."/>
            <person name="Zheng S."/>
        </authorList>
    </citation>
    <scope>NUCLEOTIDE SEQUENCE [LARGE SCALE GENOMIC DNA]</scope>
    <source>
        <strain evidence="10 11">ES3-20</strain>
    </source>
</reference>
<feature type="binding site" evidence="7">
    <location>
        <position position="489"/>
    </location>
    <ligand>
        <name>Ca(2+)</name>
        <dbReference type="ChEBI" id="CHEBI:29108"/>
    </ligand>
</feature>
<keyword evidence="1 7" id="KW-0645">Protease</keyword>
<feature type="binding site" evidence="7">
    <location>
        <position position="488"/>
    </location>
    <ligand>
        <name>Ca(2+)</name>
        <dbReference type="ChEBI" id="CHEBI:29108"/>
    </ligand>
</feature>
<dbReference type="SUPFAM" id="SSF54897">
    <property type="entry name" value="Protease propeptides/inhibitors"/>
    <property type="match status" value="1"/>
</dbReference>
<dbReference type="AlphaFoldDB" id="A0A3R7HJG5"/>
<feature type="binding site" evidence="7">
    <location>
        <position position="502"/>
    </location>
    <ligand>
        <name>Ca(2+)</name>
        <dbReference type="ChEBI" id="CHEBI:29108"/>
    </ligand>
</feature>
<dbReference type="Pfam" id="PF09286">
    <property type="entry name" value="Pro-kuma_activ"/>
    <property type="match status" value="1"/>
</dbReference>
<dbReference type="InterPro" id="IPR050819">
    <property type="entry name" value="Tripeptidyl-peptidase_I"/>
</dbReference>
<dbReference type="GO" id="GO:0046872">
    <property type="term" value="F:metal ion binding"/>
    <property type="evidence" value="ECO:0007669"/>
    <property type="project" value="UniProtKB-UniRule"/>
</dbReference>
<keyword evidence="4 7" id="KW-0720">Serine protease</keyword>
<dbReference type="RefSeq" id="WP_120349074.1">
    <property type="nucleotide sequence ID" value="NZ_MCAS01000068.1"/>
</dbReference>
<dbReference type="Gene3D" id="3.40.50.200">
    <property type="entry name" value="Peptidase S8/S53 domain"/>
    <property type="match status" value="1"/>
</dbReference>
<dbReference type="PANTHER" id="PTHR14218:SF15">
    <property type="entry name" value="TRIPEPTIDYL-PEPTIDASE 1"/>
    <property type="match status" value="1"/>
</dbReference>
<dbReference type="PANTHER" id="PTHR14218">
    <property type="entry name" value="PROTEASE S8 TRIPEPTIDYL PEPTIDASE I CLN2"/>
    <property type="match status" value="1"/>
</dbReference>
<evidence type="ECO:0000256" key="7">
    <source>
        <dbReference type="PROSITE-ProRule" id="PRU01032"/>
    </source>
</evidence>
<evidence type="ECO:0000256" key="3">
    <source>
        <dbReference type="ARBA" id="ARBA00022801"/>
    </source>
</evidence>
<dbReference type="SUPFAM" id="SSF52743">
    <property type="entry name" value="Subtilisin-like"/>
    <property type="match status" value="1"/>
</dbReference>
<dbReference type="CDD" id="cd04056">
    <property type="entry name" value="Peptidases_S53"/>
    <property type="match status" value="1"/>
</dbReference>
<keyword evidence="2 7" id="KW-0479">Metal-binding</keyword>
<dbReference type="InterPro" id="IPR015366">
    <property type="entry name" value="S53_propep"/>
</dbReference>
<organism evidence="10 11">
    <name type="scientific">Paraburkholderia fungorum</name>
    <dbReference type="NCBI Taxonomy" id="134537"/>
    <lineage>
        <taxon>Bacteria</taxon>
        <taxon>Pseudomonadati</taxon>
        <taxon>Pseudomonadota</taxon>
        <taxon>Betaproteobacteria</taxon>
        <taxon>Burkholderiales</taxon>
        <taxon>Burkholderiaceae</taxon>
        <taxon>Paraburkholderia</taxon>
    </lineage>
</organism>
<evidence type="ECO:0000256" key="8">
    <source>
        <dbReference type="SAM" id="MobiDB-lite"/>
    </source>
</evidence>
<accession>A0A3R7HJG5</accession>
<dbReference type="InterPro" id="IPR030400">
    <property type="entry name" value="Sedolisin_dom"/>
</dbReference>
<feature type="domain" description="Peptidase S53" evidence="9">
    <location>
        <begin position="179"/>
        <end position="521"/>
    </location>
</feature>
<feature type="region of interest" description="Disordered" evidence="8">
    <location>
        <begin position="153"/>
        <end position="180"/>
    </location>
</feature>
<keyword evidence="5 7" id="KW-0106">Calcium</keyword>
<keyword evidence="6" id="KW-0865">Zymogen</keyword>
<evidence type="ECO:0000256" key="4">
    <source>
        <dbReference type="ARBA" id="ARBA00022825"/>
    </source>
</evidence>
<dbReference type="GO" id="GO:0008240">
    <property type="term" value="F:tripeptidyl-peptidase activity"/>
    <property type="evidence" value="ECO:0007669"/>
    <property type="project" value="TreeGrafter"/>
</dbReference>
<dbReference type="SMART" id="SM00944">
    <property type="entry name" value="Pro-kuma_activ"/>
    <property type="match status" value="1"/>
</dbReference>
<feature type="compositionally biased region" description="Low complexity" evidence="8">
    <location>
        <begin position="165"/>
        <end position="174"/>
    </location>
</feature>
<name>A0A3R7HJG5_9BURK</name>
<comment type="caution">
    <text evidence="10">The sequence shown here is derived from an EMBL/GenBank/DDBJ whole genome shotgun (WGS) entry which is preliminary data.</text>
</comment>
<dbReference type="Proteomes" id="UP000283709">
    <property type="component" value="Unassembled WGS sequence"/>
</dbReference>
<evidence type="ECO:0000256" key="5">
    <source>
        <dbReference type="ARBA" id="ARBA00022837"/>
    </source>
</evidence>
<dbReference type="PROSITE" id="PS51695">
    <property type="entry name" value="SEDOLISIN"/>
    <property type="match status" value="1"/>
</dbReference>
<sequence length="521" mass="53274">MTGISLKGSERKAFRGARSVGKADPTERLIVTVIVKGIADDKLKETADKAGLTPRSHLSRANFATQFGARADAVAAVKNFAATHGLGVVDEHHGSKRIRLSGTVAQFNDAFGVDLQTYEYAGGKYRGREGAVHLPAELEDSVVAVLGLDNRPQAQPHIRRRNTSPAAAGHAAPADEPQDFTPNQVATMYGFPAGTGLGQCIALIELGGGYATADLGTYFGELGIATPNVSVAMGENTPTGNPSDNNDGEVNLDIDVAGAIAPQANIVLYFAQNSDDAFLNAVTTAIHDTTNNPSVISISWGGAESTWTSQSMTAFDQAFQAAATMGITVCVATGDNGSTDGQSDDADHADFPASSPYALACGGTSIAVSGGQIESETVWNNLASNDGATGGGVSSFFPIPSWQSGLQVTETGGASSPLTMRGIPDVSGDADPDTGYATRVDGQDQVAGGTSAVAPLWAALIARVNANNGSSAGYINPRLYASAGSLKDIISGNNGTYYAAPGWDACTGLGSPNGPGIQGVV</sequence>
<dbReference type="GO" id="GO:0004252">
    <property type="term" value="F:serine-type endopeptidase activity"/>
    <property type="evidence" value="ECO:0007669"/>
    <property type="project" value="UniProtKB-UniRule"/>
</dbReference>
<keyword evidence="3 7" id="KW-0378">Hydrolase</keyword>
<gene>
    <name evidence="10" type="ORF">BCY88_12825</name>
</gene>
<evidence type="ECO:0000313" key="10">
    <source>
        <dbReference type="EMBL" id="RKF30542.1"/>
    </source>
</evidence>
<dbReference type="EMBL" id="MCAS01000068">
    <property type="protein sequence ID" value="RKF30542.1"/>
    <property type="molecule type" value="Genomic_DNA"/>
</dbReference>
<dbReference type="InterPro" id="IPR036852">
    <property type="entry name" value="Peptidase_S8/S53_dom_sf"/>
</dbReference>
<evidence type="ECO:0000256" key="2">
    <source>
        <dbReference type="ARBA" id="ARBA00022723"/>
    </source>
</evidence>
<feature type="active site" description="Charge relay system" evidence="7">
    <location>
        <position position="249"/>
    </location>
</feature>
<dbReference type="GO" id="GO:0006508">
    <property type="term" value="P:proteolysis"/>
    <property type="evidence" value="ECO:0007669"/>
    <property type="project" value="UniProtKB-KW"/>
</dbReference>
<dbReference type="CDD" id="cd11377">
    <property type="entry name" value="Pro-peptidase_S53"/>
    <property type="match status" value="1"/>
</dbReference>
<evidence type="ECO:0000256" key="1">
    <source>
        <dbReference type="ARBA" id="ARBA00022670"/>
    </source>
</evidence>
<comment type="cofactor">
    <cofactor evidence="7">
        <name>Ca(2+)</name>
        <dbReference type="ChEBI" id="CHEBI:29108"/>
    </cofactor>
    <text evidence="7">Binds 1 Ca(2+) ion per subunit.</text>
</comment>
<feature type="active site" description="Charge relay system" evidence="7">
    <location>
        <position position="451"/>
    </location>
</feature>